<dbReference type="GO" id="GO:0009289">
    <property type="term" value="C:pilus"/>
    <property type="evidence" value="ECO:0007669"/>
    <property type="project" value="UniProtKB-SubCell"/>
</dbReference>
<dbReference type="PATRIC" id="fig|716541.4.peg.367"/>
<dbReference type="EnsemblBacteria" id="ADF59638">
    <property type="protein sequence ID" value="ADF59638"/>
    <property type="gene ID" value="ECL_00070"/>
</dbReference>
<organism evidence="9 10">
    <name type="scientific">Enterobacter cloacae subsp. cloacae (strain ATCC 13047 / DSM 30054 / NBRC 13535 / NCTC 10005 / WDCM 00083 / NCDC 279-56)</name>
    <dbReference type="NCBI Taxonomy" id="716541"/>
    <lineage>
        <taxon>Bacteria</taxon>
        <taxon>Pseudomonadati</taxon>
        <taxon>Pseudomonadota</taxon>
        <taxon>Gammaproteobacteria</taxon>
        <taxon>Enterobacterales</taxon>
        <taxon>Enterobacteriaceae</taxon>
        <taxon>Enterobacter</taxon>
        <taxon>Enterobacter cloacae complex</taxon>
    </lineage>
</organism>
<dbReference type="EMBL" id="CP001918">
    <property type="protein sequence ID" value="ADF59638.1"/>
    <property type="molecule type" value="Genomic_DNA"/>
</dbReference>
<evidence type="ECO:0000256" key="3">
    <source>
        <dbReference type="ARBA" id="ARBA00014507"/>
    </source>
</evidence>
<dbReference type="OrthoDB" id="6556380at2"/>
<evidence type="ECO:0000256" key="2">
    <source>
        <dbReference type="ARBA" id="ARBA00007305"/>
    </source>
</evidence>
<evidence type="ECO:0000313" key="10">
    <source>
        <dbReference type="Proteomes" id="UP000002363"/>
    </source>
</evidence>
<dbReference type="HOGENOM" id="CLU_120328_0_0_6"/>
<dbReference type="Pfam" id="PF16449">
    <property type="entry name" value="MatB"/>
    <property type="match status" value="1"/>
</dbReference>
<dbReference type="Proteomes" id="UP000002363">
    <property type="component" value="Chromosome"/>
</dbReference>
<evidence type="ECO:0000256" key="7">
    <source>
        <dbReference type="ARBA" id="ARBA00031192"/>
    </source>
</evidence>
<dbReference type="InterPro" id="IPR016514">
    <property type="entry name" value="EcpA"/>
</dbReference>
<dbReference type="KEGG" id="enc:ECL_00070"/>
<evidence type="ECO:0000256" key="5">
    <source>
        <dbReference type="ARBA" id="ARBA00023263"/>
    </source>
</evidence>
<evidence type="ECO:0000256" key="4">
    <source>
        <dbReference type="ARBA" id="ARBA00022729"/>
    </source>
</evidence>
<accession>A0A0H3CCV0</accession>
<reference evidence="9 10" key="1">
    <citation type="journal article" date="2010" name="J. Bacteriol.">
        <title>Complete genome sequence of Enterobacter cloacae subsp. cloacae type strain ATCC 13047.</title>
        <authorList>
            <person name="Ren Y."/>
            <person name="Ren Y."/>
            <person name="Zhou Z."/>
            <person name="Guo X."/>
            <person name="Li Y."/>
            <person name="Feng L."/>
            <person name="Wang L."/>
        </authorList>
    </citation>
    <scope>NUCLEOTIDE SEQUENCE [LARGE SCALE GENOMIC DNA]</scope>
    <source>
        <strain evidence="10">ATCC 13047 / DSM 30054 / NBRC 13535 / NCTC 10005 / WDCM 00083 / NCDC 279-56</strain>
    </source>
</reference>
<dbReference type="GeneID" id="83571380"/>
<feature type="chain" id="PRO_5002606401" description="Common pilus major fimbrillin subunit EcpA" evidence="8">
    <location>
        <begin position="24"/>
        <end position="207"/>
    </location>
</feature>
<dbReference type="InterPro" id="IPR038478">
    <property type="entry name" value="Fimbrillin_EcpA_sf"/>
</dbReference>
<dbReference type="AlphaFoldDB" id="A0A0H3CCV0"/>
<evidence type="ECO:0000256" key="1">
    <source>
        <dbReference type="ARBA" id="ARBA00004561"/>
    </source>
</evidence>
<name>A0A0H3CCV0_ENTCC</name>
<dbReference type="STRING" id="716541.ECL_00070"/>
<protein>
    <recommendedName>
        <fullName evidence="3">Common pilus major fimbrillin subunit EcpA</fullName>
    </recommendedName>
    <alternativeName>
        <fullName evidence="7">MatB fimbrillin</fullName>
    </alternativeName>
</protein>
<comment type="similarity">
    <text evidence="2">Belongs to the EcpA/MatB fimbrillin family.</text>
</comment>
<sequence>MNKLNAIVLGSLLSLSALSVAHAAETTASATWQASATKDSDSDLVVTPTRALNFVYSANTKAFNTDTGLFDVAIRGDHSSATSFKLEAIVDDSDNTLFSVGGEATKLKVGARFGGTDLGSIGGTVGTKSTAWTTLVDSSNNTGVSSGLWNLTTSAGATANTEVTGQDKFVFYVDSAQDSTGAAKEFKDLTNSLWEGTVSVAFRATWG</sequence>
<dbReference type="RefSeq" id="WP_013094841.1">
    <property type="nucleotide sequence ID" value="NC_014121.1"/>
</dbReference>
<proteinExistence type="inferred from homology"/>
<comment type="subunit">
    <text evidence="6">Self-associates. Forms filaments. Interacts with EcpD.</text>
</comment>
<comment type="subcellular location">
    <subcellularLocation>
        <location evidence="1">Fimbrium</location>
    </subcellularLocation>
</comment>
<keyword evidence="5" id="KW-0281">Fimbrium</keyword>
<evidence type="ECO:0000313" key="9">
    <source>
        <dbReference type="EMBL" id="ADF59638.1"/>
    </source>
</evidence>
<evidence type="ECO:0000256" key="6">
    <source>
        <dbReference type="ARBA" id="ARBA00026091"/>
    </source>
</evidence>
<keyword evidence="10" id="KW-1185">Reference proteome</keyword>
<keyword evidence="4 8" id="KW-0732">Signal</keyword>
<gene>
    <name evidence="9" type="ordered locus">ECL_00070</name>
</gene>
<feature type="signal peptide" evidence="8">
    <location>
        <begin position="1"/>
        <end position="23"/>
    </location>
</feature>
<dbReference type="Gene3D" id="2.60.40.3290">
    <property type="entry name" value="Fimbrial protein EcpA"/>
    <property type="match status" value="1"/>
</dbReference>
<evidence type="ECO:0000256" key="8">
    <source>
        <dbReference type="SAM" id="SignalP"/>
    </source>
</evidence>